<dbReference type="AlphaFoldDB" id="A0A0A9F5I6"/>
<proteinExistence type="predicted"/>
<dbReference type="EMBL" id="GBRH01190314">
    <property type="protein sequence ID" value="JAE07582.1"/>
    <property type="molecule type" value="Transcribed_RNA"/>
</dbReference>
<name>A0A0A9F5I6_ARUDO</name>
<sequence length="65" mass="7832">MNFLLYSHIFFYCVPYCSISSELDAYFHMCIPNVEKAMYIFLLVPCDQLSIKFLWMLNLLTMRYS</sequence>
<reference evidence="1" key="2">
    <citation type="journal article" date="2015" name="Data Brief">
        <title>Shoot transcriptome of the giant reed, Arundo donax.</title>
        <authorList>
            <person name="Barrero R.A."/>
            <person name="Guerrero F.D."/>
            <person name="Moolhuijzen P."/>
            <person name="Goolsby J.A."/>
            <person name="Tidwell J."/>
            <person name="Bellgard S.E."/>
            <person name="Bellgard M.I."/>
        </authorList>
    </citation>
    <scope>NUCLEOTIDE SEQUENCE</scope>
    <source>
        <tissue evidence="1">Shoot tissue taken approximately 20 cm above the soil surface</tissue>
    </source>
</reference>
<evidence type="ECO:0000313" key="1">
    <source>
        <dbReference type="EMBL" id="JAE07582.1"/>
    </source>
</evidence>
<protein>
    <submittedName>
        <fullName evidence="1">Uncharacterized protein</fullName>
    </submittedName>
</protein>
<reference evidence="1" key="1">
    <citation type="submission" date="2014-09" db="EMBL/GenBank/DDBJ databases">
        <authorList>
            <person name="Magalhaes I.L.F."/>
            <person name="Oliveira U."/>
            <person name="Santos F.R."/>
            <person name="Vidigal T.H.D.A."/>
            <person name="Brescovit A.D."/>
            <person name="Santos A.J."/>
        </authorList>
    </citation>
    <scope>NUCLEOTIDE SEQUENCE</scope>
    <source>
        <tissue evidence="1">Shoot tissue taken approximately 20 cm above the soil surface</tissue>
    </source>
</reference>
<accession>A0A0A9F5I6</accession>
<organism evidence="1">
    <name type="scientific">Arundo donax</name>
    <name type="common">Giant reed</name>
    <name type="synonym">Donax arundinaceus</name>
    <dbReference type="NCBI Taxonomy" id="35708"/>
    <lineage>
        <taxon>Eukaryota</taxon>
        <taxon>Viridiplantae</taxon>
        <taxon>Streptophyta</taxon>
        <taxon>Embryophyta</taxon>
        <taxon>Tracheophyta</taxon>
        <taxon>Spermatophyta</taxon>
        <taxon>Magnoliopsida</taxon>
        <taxon>Liliopsida</taxon>
        <taxon>Poales</taxon>
        <taxon>Poaceae</taxon>
        <taxon>PACMAD clade</taxon>
        <taxon>Arundinoideae</taxon>
        <taxon>Arundineae</taxon>
        <taxon>Arundo</taxon>
    </lineage>
</organism>